<comment type="caution">
    <text evidence="1">The sequence shown here is derived from an EMBL/GenBank/DDBJ whole genome shotgun (WGS) entry which is preliminary data.</text>
</comment>
<evidence type="ECO:0000313" key="2">
    <source>
        <dbReference type="Proteomes" id="UP001152795"/>
    </source>
</evidence>
<organism evidence="1 2">
    <name type="scientific">Paramuricea clavata</name>
    <name type="common">Red gorgonian</name>
    <name type="synonym">Violescent sea-whip</name>
    <dbReference type="NCBI Taxonomy" id="317549"/>
    <lineage>
        <taxon>Eukaryota</taxon>
        <taxon>Metazoa</taxon>
        <taxon>Cnidaria</taxon>
        <taxon>Anthozoa</taxon>
        <taxon>Octocorallia</taxon>
        <taxon>Malacalcyonacea</taxon>
        <taxon>Plexauridae</taxon>
        <taxon>Paramuricea</taxon>
    </lineage>
</organism>
<dbReference type="Proteomes" id="UP001152795">
    <property type="component" value="Unassembled WGS sequence"/>
</dbReference>
<keyword evidence="2" id="KW-1185">Reference proteome</keyword>
<accession>A0A7D9E3G7</accession>
<evidence type="ECO:0000313" key="1">
    <source>
        <dbReference type="EMBL" id="CAB3999714.1"/>
    </source>
</evidence>
<protein>
    <submittedName>
        <fullName evidence="1">Uncharacterized protein</fullName>
    </submittedName>
</protein>
<name>A0A7D9E3G7_PARCT</name>
<dbReference type="AlphaFoldDB" id="A0A7D9E3G7"/>
<reference evidence="1" key="1">
    <citation type="submission" date="2020-04" db="EMBL/GenBank/DDBJ databases">
        <authorList>
            <person name="Alioto T."/>
            <person name="Alioto T."/>
            <person name="Gomez Garrido J."/>
        </authorList>
    </citation>
    <scope>NUCLEOTIDE SEQUENCE</scope>
    <source>
        <strain evidence="1">A484AB</strain>
    </source>
</reference>
<gene>
    <name evidence="1" type="ORF">PACLA_8A012427</name>
</gene>
<sequence>MVTRSKSREFEQEVAVGVREEVSSFLKSEEFRKIVQSAVAETLKACIDQHVQPLQVEVSGLKDTIVRVEDELIEAKQLLNEKVVVLQNVIVNLEEKVARLATKANDNEQYSRRYNIRVSGFPEESDENCSLKVGQLCRETLMLPDFSEEQIDRIHRVGKPRSDGKSRAIIVRFKSHKYKLNVLQAKNKLRNTPFSINEDLTRQNQQLFYTARTGCTNVSSAWTIDGRIFAKRRSDDRKFNIVRYTDFEEYDL</sequence>
<dbReference type="EMBL" id="CACRXK020003654">
    <property type="protein sequence ID" value="CAB3999714.1"/>
    <property type="molecule type" value="Genomic_DNA"/>
</dbReference>
<feature type="non-terminal residue" evidence="1">
    <location>
        <position position="252"/>
    </location>
</feature>
<dbReference type="PANTHER" id="PTHR11505">
    <property type="entry name" value="L1 TRANSPOSABLE ELEMENT-RELATED"/>
    <property type="match status" value="1"/>
</dbReference>
<proteinExistence type="predicted"/>
<dbReference type="Gene3D" id="3.30.70.1820">
    <property type="entry name" value="L1 transposable element, RRM domain"/>
    <property type="match status" value="1"/>
</dbReference>
<dbReference type="InterPro" id="IPR004244">
    <property type="entry name" value="Transposase_22"/>
</dbReference>
<dbReference type="OrthoDB" id="5988188at2759"/>